<comment type="catalytic activity">
    <reaction evidence="1">
        <text>ATP + protein L-histidine = ADP + protein N-phospho-L-histidine.</text>
        <dbReference type="EC" id="2.7.13.3"/>
    </reaction>
</comment>
<dbReference type="Gene3D" id="3.30.450.20">
    <property type="entry name" value="PAS domain"/>
    <property type="match status" value="1"/>
</dbReference>
<feature type="domain" description="PAC" evidence="11">
    <location>
        <begin position="255"/>
        <end position="307"/>
    </location>
</feature>
<dbReference type="AlphaFoldDB" id="D2QY57"/>
<dbReference type="Gene3D" id="3.30.565.10">
    <property type="entry name" value="Histidine kinase-like ATPase, C-terminal domain"/>
    <property type="match status" value="1"/>
</dbReference>
<evidence type="ECO:0000256" key="7">
    <source>
        <dbReference type="ARBA" id="ARBA00022840"/>
    </source>
</evidence>
<dbReference type="Gene3D" id="1.10.490.10">
    <property type="entry name" value="Globins"/>
    <property type="match status" value="1"/>
</dbReference>
<dbReference type="GO" id="GO:0000155">
    <property type="term" value="F:phosphorelay sensor kinase activity"/>
    <property type="evidence" value="ECO:0007669"/>
    <property type="project" value="InterPro"/>
</dbReference>
<keyword evidence="3" id="KW-0597">Phosphoprotein</keyword>
<dbReference type="Proteomes" id="UP000001887">
    <property type="component" value="Chromosome"/>
</dbReference>
<dbReference type="InterPro" id="IPR044398">
    <property type="entry name" value="Globin-sensor_dom"/>
</dbReference>
<keyword evidence="8" id="KW-0902">Two-component regulatory system</keyword>
<organism evidence="12 13">
    <name type="scientific">Pirellula staleyi (strain ATCC 27377 / DSM 6068 / ICPB 4128)</name>
    <name type="common">Pirella staleyi</name>
    <dbReference type="NCBI Taxonomy" id="530564"/>
    <lineage>
        <taxon>Bacteria</taxon>
        <taxon>Pseudomonadati</taxon>
        <taxon>Planctomycetota</taxon>
        <taxon>Planctomycetia</taxon>
        <taxon>Pirellulales</taxon>
        <taxon>Pirellulaceae</taxon>
        <taxon>Pirellula</taxon>
    </lineage>
</organism>
<dbReference type="InterPro" id="IPR003594">
    <property type="entry name" value="HATPase_dom"/>
</dbReference>
<dbReference type="InterPro" id="IPR036097">
    <property type="entry name" value="HisK_dim/P_sf"/>
</dbReference>
<sequence>MPRSRIHSRYRDLKRYVGFTDEDAERISAARPTLALHIPALVADFYAELQRHPDAVKVITGGPQQVARLQKTLHNWIEQFLTGPYDNHYVDARVNVGLRHVEIGLDQVYAAVAVARLRSGMIAAISSDAKLSPAQLSLTVQSINKLLDLDLAIISDVYEAEYVRRMQEAERERMQLLLHREKEFSEGLLAHAPAAVLVLDLEGVIQRFNPFFETLVGRSLDLLQGSDFIDACLMPEARKRARQELLAESLDEVVRQATFALEHPTGKLYEVRFSRATLRDPAGKPYAILLLGHDVTDLNMAQRRALEAERLAAIGQMSAGLAHEARNALQRIQAFCELLELEVESNASAVELVRRIQNAQGHMHRLFDEVRGYAAPVNLDCATCHPSEVWREAWELLQPQRSGRSAQLIEAPEGSATPWFVDRFRMVQVFRNLLENSLAACEDPVQVTISCTDTLWHDEPALRISVLDNGPGLSAEQKKRIFEPFYTTKTRGTGLGMAIATRLVEAHGGVIEVENRPLGSGAEIVVTVPLHPGQAMY</sequence>
<dbReference type="PROSITE" id="PS50113">
    <property type="entry name" value="PAC"/>
    <property type="match status" value="1"/>
</dbReference>
<dbReference type="Pfam" id="PF08448">
    <property type="entry name" value="PAS_4"/>
    <property type="match status" value="1"/>
</dbReference>
<dbReference type="Gene3D" id="1.10.287.130">
    <property type="match status" value="1"/>
</dbReference>
<dbReference type="InterPro" id="IPR000700">
    <property type="entry name" value="PAS-assoc_C"/>
</dbReference>
<dbReference type="KEGG" id="psl:Psta_1596"/>
<dbReference type="InterPro" id="IPR005467">
    <property type="entry name" value="His_kinase_dom"/>
</dbReference>
<dbReference type="InterPro" id="IPR036890">
    <property type="entry name" value="HATPase_C_sf"/>
</dbReference>
<dbReference type="SUPFAM" id="SSF55785">
    <property type="entry name" value="PYP-like sensor domain (PAS domain)"/>
    <property type="match status" value="1"/>
</dbReference>
<feature type="domain" description="PAS" evidence="10">
    <location>
        <begin position="181"/>
        <end position="257"/>
    </location>
</feature>
<dbReference type="CDD" id="cd01068">
    <property type="entry name" value="globin_sensor"/>
    <property type="match status" value="1"/>
</dbReference>
<dbReference type="NCBIfam" id="TIGR00229">
    <property type="entry name" value="sensory_box"/>
    <property type="match status" value="1"/>
</dbReference>
<evidence type="ECO:0000256" key="6">
    <source>
        <dbReference type="ARBA" id="ARBA00022777"/>
    </source>
</evidence>
<dbReference type="eggNOG" id="COG5000">
    <property type="taxonomic scope" value="Bacteria"/>
</dbReference>
<evidence type="ECO:0000256" key="4">
    <source>
        <dbReference type="ARBA" id="ARBA00022679"/>
    </source>
</evidence>
<evidence type="ECO:0000259" key="9">
    <source>
        <dbReference type="PROSITE" id="PS50109"/>
    </source>
</evidence>
<dbReference type="InterPro" id="IPR039379">
    <property type="entry name" value="Protoglobin_sensor_dom"/>
</dbReference>
<keyword evidence="13" id="KW-1185">Reference proteome</keyword>
<dbReference type="STRING" id="530564.Psta_1596"/>
<name>D2QY57_PIRSD</name>
<dbReference type="SUPFAM" id="SSF55874">
    <property type="entry name" value="ATPase domain of HSP90 chaperone/DNA topoisomerase II/histidine kinase"/>
    <property type="match status" value="1"/>
</dbReference>
<protein>
    <recommendedName>
        <fullName evidence="2">histidine kinase</fullName>
        <ecNumber evidence="2">2.7.13.3</ecNumber>
    </recommendedName>
</protein>
<dbReference type="CDD" id="cd00130">
    <property type="entry name" value="PAS"/>
    <property type="match status" value="1"/>
</dbReference>
<dbReference type="PANTHER" id="PTHR43065">
    <property type="entry name" value="SENSOR HISTIDINE KINASE"/>
    <property type="match status" value="1"/>
</dbReference>
<evidence type="ECO:0000256" key="5">
    <source>
        <dbReference type="ARBA" id="ARBA00022741"/>
    </source>
</evidence>
<dbReference type="InterPro" id="IPR012292">
    <property type="entry name" value="Globin/Proto"/>
</dbReference>
<dbReference type="PANTHER" id="PTHR43065:SF10">
    <property type="entry name" value="PEROXIDE STRESS-ACTIVATED HISTIDINE KINASE MAK3"/>
    <property type="match status" value="1"/>
</dbReference>
<evidence type="ECO:0000256" key="3">
    <source>
        <dbReference type="ARBA" id="ARBA00022553"/>
    </source>
</evidence>
<dbReference type="InterPro" id="IPR004358">
    <property type="entry name" value="Sig_transdc_His_kin-like_C"/>
</dbReference>
<dbReference type="SMART" id="SM00091">
    <property type="entry name" value="PAS"/>
    <property type="match status" value="1"/>
</dbReference>
<dbReference type="CDD" id="cd00082">
    <property type="entry name" value="HisKA"/>
    <property type="match status" value="1"/>
</dbReference>
<keyword evidence="4" id="KW-0808">Transferase</keyword>
<dbReference type="GO" id="GO:0020037">
    <property type="term" value="F:heme binding"/>
    <property type="evidence" value="ECO:0007669"/>
    <property type="project" value="InterPro"/>
</dbReference>
<dbReference type="PRINTS" id="PR00344">
    <property type="entry name" value="BCTRLSENSOR"/>
</dbReference>
<evidence type="ECO:0000256" key="8">
    <source>
        <dbReference type="ARBA" id="ARBA00023012"/>
    </source>
</evidence>
<dbReference type="SMART" id="SM00388">
    <property type="entry name" value="HisKA"/>
    <property type="match status" value="1"/>
</dbReference>
<dbReference type="PROSITE" id="PS50112">
    <property type="entry name" value="PAS"/>
    <property type="match status" value="1"/>
</dbReference>
<evidence type="ECO:0000259" key="11">
    <source>
        <dbReference type="PROSITE" id="PS50113"/>
    </source>
</evidence>
<dbReference type="InterPro" id="IPR013656">
    <property type="entry name" value="PAS_4"/>
</dbReference>
<keyword evidence="7" id="KW-0067">ATP-binding</keyword>
<evidence type="ECO:0000256" key="2">
    <source>
        <dbReference type="ARBA" id="ARBA00012438"/>
    </source>
</evidence>
<dbReference type="Pfam" id="PF00512">
    <property type="entry name" value="HisKA"/>
    <property type="match status" value="1"/>
</dbReference>
<dbReference type="GO" id="GO:0005524">
    <property type="term" value="F:ATP binding"/>
    <property type="evidence" value="ECO:0007669"/>
    <property type="project" value="UniProtKB-KW"/>
</dbReference>
<dbReference type="OrthoDB" id="236031at2"/>
<gene>
    <name evidence="12" type="ordered locus">Psta_1596</name>
</gene>
<evidence type="ECO:0000313" key="12">
    <source>
        <dbReference type="EMBL" id="ADB16271.1"/>
    </source>
</evidence>
<dbReference type="InterPro" id="IPR009050">
    <property type="entry name" value="Globin-like_sf"/>
</dbReference>
<evidence type="ECO:0000256" key="1">
    <source>
        <dbReference type="ARBA" id="ARBA00000085"/>
    </source>
</evidence>
<dbReference type="SMART" id="SM00387">
    <property type="entry name" value="HATPase_c"/>
    <property type="match status" value="1"/>
</dbReference>
<keyword evidence="6 12" id="KW-0418">Kinase</keyword>
<dbReference type="EC" id="2.7.13.3" evidence="2"/>
<dbReference type="InterPro" id="IPR003661">
    <property type="entry name" value="HisK_dim/P_dom"/>
</dbReference>
<evidence type="ECO:0000259" key="10">
    <source>
        <dbReference type="PROSITE" id="PS50112"/>
    </source>
</evidence>
<accession>D2QY57</accession>
<dbReference type="EMBL" id="CP001848">
    <property type="protein sequence ID" value="ADB16271.1"/>
    <property type="molecule type" value="Genomic_DNA"/>
</dbReference>
<evidence type="ECO:0000313" key="13">
    <source>
        <dbReference type="Proteomes" id="UP000001887"/>
    </source>
</evidence>
<keyword evidence="5" id="KW-0547">Nucleotide-binding</keyword>
<dbReference type="SUPFAM" id="SSF47384">
    <property type="entry name" value="Homodimeric domain of signal transducing histidine kinase"/>
    <property type="match status" value="1"/>
</dbReference>
<proteinExistence type="predicted"/>
<dbReference type="InterPro" id="IPR035965">
    <property type="entry name" value="PAS-like_dom_sf"/>
</dbReference>
<feature type="domain" description="Histidine kinase" evidence="9">
    <location>
        <begin position="320"/>
        <end position="532"/>
    </location>
</feature>
<dbReference type="HOGENOM" id="CLU_026006_0_0_0"/>
<reference evidence="12 13" key="1">
    <citation type="journal article" date="2009" name="Stand. Genomic Sci.">
        <title>Complete genome sequence of Pirellula staleyi type strain (ATCC 27377).</title>
        <authorList>
            <person name="Clum A."/>
            <person name="Tindall B.J."/>
            <person name="Sikorski J."/>
            <person name="Ivanova N."/>
            <person name="Mavrommatis K."/>
            <person name="Lucas S."/>
            <person name="Glavina del Rio T."/>
            <person name="Nolan M."/>
            <person name="Chen F."/>
            <person name="Tice H."/>
            <person name="Pitluck S."/>
            <person name="Cheng J.F."/>
            <person name="Chertkov O."/>
            <person name="Brettin T."/>
            <person name="Han C."/>
            <person name="Detter J.C."/>
            <person name="Kuske C."/>
            <person name="Bruce D."/>
            <person name="Goodwin L."/>
            <person name="Ovchinikova G."/>
            <person name="Pati A."/>
            <person name="Mikhailova N."/>
            <person name="Chen A."/>
            <person name="Palaniappan K."/>
            <person name="Land M."/>
            <person name="Hauser L."/>
            <person name="Chang Y.J."/>
            <person name="Jeffries C.D."/>
            <person name="Chain P."/>
            <person name="Rohde M."/>
            <person name="Goker M."/>
            <person name="Bristow J."/>
            <person name="Eisen J.A."/>
            <person name="Markowitz V."/>
            <person name="Hugenholtz P."/>
            <person name="Kyrpides N.C."/>
            <person name="Klenk H.P."/>
            <person name="Lapidus A."/>
        </authorList>
    </citation>
    <scope>NUCLEOTIDE SEQUENCE [LARGE SCALE GENOMIC DNA]</scope>
    <source>
        <strain evidence="13">ATCC 27377 / DSM 6068 / ICPB 4128</strain>
    </source>
</reference>
<dbReference type="SUPFAM" id="SSF46458">
    <property type="entry name" value="Globin-like"/>
    <property type="match status" value="1"/>
</dbReference>
<dbReference type="InterPro" id="IPR000014">
    <property type="entry name" value="PAS"/>
</dbReference>
<dbReference type="Pfam" id="PF02518">
    <property type="entry name" value="HATPase_c"/>
    <property type="match status" value="1"/>
</dbReference>
<dbReference type="GO" id="GO:0019825">
    <property type="term" value="F:oxygen binding"/>
    <property type="evidence" value="ECO:0007669"/>
    <property type="project" value="InterPro"/>
</dbReference>
<dbReference type="CDD" id="cd00075">
    <property type="entry name" value="HATPase"/>
    <property type="match status" value="1"/>
</dbReference>
<dbReference type="Pfam" id="PF11563">
    <property type="entry name" value="Protoglobin"/>
    <property type="match status" value="1"/>
</dbReference>
<dbReference type="PROSITE" id="PS50109">
    <property type="entry name" value="HIS_KIN"/>
    <property type="match status" value="1"/>
</dbReference>